<reference evidence="23 24" key="1">
    <citation type="submission" date="2024-01" db="EMBL/GenBank/DDBJ databases">
        <title>The genome of the rayed Mediterranean limpet Patella caerulea (Linnaeus, 1758).</title>
        <authorList>
            <person name="Anh-Thu Weber A."/>
            <person name="Halstead-Nussloch G."/>
        </authorList>
    </citation>
    <scope>NUCLEOTIDE SEQUENCE [LARGE SCALE GENOMIC DNA]</scope>
    <source>
        <strain evidence="23">AATW-2023a</strain>
        <tissue evidence="23">Whole specimen</tissue>
    </source>
</reference>
<evidence type="ECO:0000256" key="1">
    <source>
        <dbReference type="ARBA" id="ARBA00004408"/>
    </source>
</evidence>
<keyword evidence="9" id="KW-0949">S-adenosyl-L-methionine</keyword>
<dbReference type="PANTHER" id="PTHR14741">
    <property type="entry name" value="S-ADENOSYLMETHIONINE-DEPENDENT METHYLTRANSFERASE RELATED"/>
    <property type="match status" value="1"/>
</dbReference>
<evidence type="ECO:0000256" key="4">
    <source>
        <dbReference type="ARBA" id="ARBA00018517"/>
    </source>
</evidence>
<dbReference type="InterPro" id="IPR029063">
    <property type="entry name" value="SAM-dependent_MTases_sf"/>
</dbReference>
<evidence type="ECO:0000313" key="24">
    <source>
        <dbReference type="Proteomes" id="UP001347796"/>
    </source>
</evidence>
<comment type="similarity">
    <text evidence="13">Belongs to the methyltransferase superfamily. Trimethylguanosine synthase family.</text>
</comment>
<evidence type="ECO:0000256" key="17">
    <source>
        <dbReference type="ARBA" id="ARBA00049075"/>
    </source>
</evidence>
<dbReference type="Gene3D" id="3.40.50.150">
    <property type="entry name" value="Vaccinia Virus protein VP39"/>
    <property type="match status" value="1"/>
</dbReference>
<keyword evidence="8" id="KW-0808">Transferase</keyword>
<dbReference type="FunFam" id="3.40.50.150:FF:000066">
    <property type="entry name" value="Trimethylguanosine synthase 1"/>
    <property type="match status" value="1"/>
</dbReference>
<gene>
    <name evidence="23" type="ORF">SNE40_002261</name>
</gene>
<protein>
    <recommendedName>
        <fullName evidence="4">Trimethylguanosine synthase</fullName>
    </recommendedName>
    <alternativeName>
        <fullName evidence="18">Cap-specific guanine-N(2) methyltransferase</fullName>
    </alternativeName>
    <alternativeName>
        <fullName evidence="21">Nuclear receptor coactivator 6-interacting protein</fullName>
    </alternativeName>
    <alternativeName>
        <fullName evidence="22">PRIP-interacting protein with methyltransferase motif</fullName>
    </alternativeName>
</protein>
<name>A0AAN8KBW3_PATCE</name>
<comment type="subunit">
    <text evidence="20">May form homooligomers. Interacts with CREBBP/CBP, EED/WAIT1, EP300/P300, NCOA6/PRIP, PPARBP/PBP and SMN.</text>
</comment>
<evidence type="ECO:0000256" key="6">
    <source>
        <dbReference type="ARBA" id="ARBA00022553"/>
    </source>
</evidence>
<evidence type="ECO:0000256" key="5">
    <source>
        <dbReference type="ARBA" id="ARBA00022490"/>
    </source>
</evidence>
<comment type="catalytic activity">
    <reaction evidence="17">
        <text>a 5'-end (N(7)-methyl 5'-triphosphoguanosine)-ribonucleoside in snRNA + S-adenosyl-L-methionine = a 5'-end (N(2),N(7)-dimethyl 5'-triphosphoguanosine)-ribonucleoside in snRNA + S-adenosyl-L-homocysteine + H(+)</text>
        <dbReference type="Rhea" id="RHEA:78471"/>
        <dbReference type="Rhea" id="RHEA-COMP:19085"/>
        <dbReference type="Rhea" id="RHEA-COMP:19087"/>
        <dbReference type="ChEBI" id="CHEBI:15378"/>
        <dbReference type="ChEBI" id="CHEBI:57856"/>
        <dbReference type="ChEBI" id="CHEBI:59789"/>
        <dbReference type="ChEBI" id="CHEBI:156461"/>
        <dbReference type="ChEBI" id="CHEBI:172880"/>
    </reaction>
    <physiologicalReaction direction="left-to-right" evidence="17">
        <dbReference type="Rhea" id="RHEA:78472"/>
    </physiologicalReaction>
</comment>
<keyword evidence="12" id="KW-0539">Nucleus</keyword>
<comment type="function">
    <text evidence="19">Catalyzes the 2 serial methylation steps for the conversion of the 7-monomethylguanosine (m(7)G) caps of snRNAs and snoRNAs to a 2,2,7-trimethylguanosine (m(2,2,7)G) cap structure. The enzyme is specific for guanine, and N7 methylation must precede N2 methylation. Hypermethylation of the m7G cap of U snRNAs leads to their concentration in nuclear foci, their colocalization with coilin and the formation of canonical Cajal bodies (CBs). Plays a role in transcriptional regulation.</text>
</comment>
<evidence type="ECO:0000313" key="23">
    <source>
        <dbReference type="EMBL" id="KAK6190379.1"/>
    </source>
</evidence>
<dbReference type="Proteomes" id="UP001347796">
    <property type="component" value="Unassembled WGS sequence"/>
</dbReference>
<evidence type="ECO:0000256" key="15">
    <source>
        <dbReference type="ARBA" id="ARBA00048740"/>
    </source>
</evidence>
<evidence type="ECO:0000256" key="11">
    <source>
        <dbReference type="ARBA" id="ARBA00023163"/>
    </source>
</evidence>
<comment type="caution">
    <text evidence="23">The sequence shown here is derived from an EMBL/GenBank/DDBJ whole genome shotgun (WGS) entry which is preliminary data.</text>
</comment>
<evidence type="ECO:0000256" key="2">
    <source>
        <dbReference type="ARBA" id="ARBA00004496"/>
    </source>
</evidence>
<evidence type="ECO:0000256" key="19">
    <source>
        <dbReference type="ARBA" id="ARBA00057179"/>
    </source>
</evidence>
<dbReference type="Pfam" id="PF09445">
    <property type="entry name" value="Methyltransf_15"/>
    <property type="match status" value="1"/>
</dbReference>
<dbReference type="CDD" id="cd02440">
    <property type="entry name" value="AdoMet_MTases"/>
    <property type="match status" value="1"/>
</dbReference>
<evidence type="ECO:0000256" key="14">
    <source>
        <dbReference type="ARBA" id="ARBA00047418"/>
    </source>
</evidence>
<keyword evidence="10" id="KW-0805">Transcription regulation</keyword>
<evidence type="ECO:0000256" key="20">
    <source>
        <dbReference type="ARBA" id="ARBA00064494"/>
    </source>
</evidence>
<evidence type="ECO:0000256" key="9">
    <source>
        <dbReference type="ARBA" id="ARBA00022691"/>
    </source>
</evidence>
<dbReference type="PANTHER" id="PTHR14741:SF32">
    <property type="entry name" value="TRIMETHYLGUANOSINE SYNTHASE"/>
    <property type="match status" value="1"/>
</dbReference>
<sequence>MMKMKGLSSFICGKTLGSEPEKFNSLVAMKKKKKSKKNLKNRLKTFFASIDKEKQFSLKHEVSVDYHSDGDNGSTKNGTETSHVVKVDQLITQTKLNKTNGQIKTPKNKIKTKTCDMDKTIFEEISSPLRTKEIGIVKPRKKKKKSKNSGVKETVFESGSFHDGCGETIPSRDISVVKKRKRKRKKKSKNDAKIVSVPTGIKCDSKITISAQTGIKFDSNVTISSQTSRKFDSNETIYSQTGVKYSKNIMDDIATPFQEDCSQYQEEGHLSNNVESKTDSELIKTKTRKKGLKRKRKHSVENEKRTKLELEKLDTGLINMQKNIAVCKKQSNFVPLPADLSRDEELGKYWHQRYRLFSRFDEGIALDRESWFSVTPEKIAKHIAERCRCDLIIDAFCGAGGNTIQFAFYCERVIAIDLDPVKIDLARRNAQVYGVEDRIQFITGDYLTLAPSLKADVVFLSPPWGGPDYLYADTYNLENMDGLNCHEIFAKTKKICGNIAFFVPRNTNLDQLALLAGRGGKVEIENNIVNKKIKTLTAYYGELCIE</sequence>
<comment type="catalytic activity">
    <reaction evidence="14">
        <text>a 5'-end (N(2),N(7)-dimethyl 5'-triphosphoguanosine)-ribonucleoside in snoRNA + S-adenosyl-L-methionine = a 5'-end (N(2),N(2),N(7)-trimethyl 5'-triphosphoguanosine)-ribonucleoside in snoRNA + S-adenosyl-L-homocysteine + H(+)</text>
        <dbReference type="Rhea" id="RHEA:78507"/>
        <dbReference type="Rhea" id="RHEA-COMP:19088"/>
        <dbReference type="Rhea" id="RHEA-COMP:19090"/>
        <dbReference type="ChEBI" id="CHEBI:15378"/>
        <dbReference type="ChEBI" id="CHEBI:57856"/>
        <dbReference type="ChEBI" id="CHEBI:59789"/>
        <dbReference type="ChEBI" id="CHEBI:167623"/>
        <dbReference type="ChEBI" id="CHEBI:172880"/>
    </reaction>
    <physiologicalReaction direction="left-to-right" evidence="14">
        <dbReference type="Rhea" id="RHEA:78508"/>
    </physiologicalReaction>
</comment>
<evidence type="ECO:0000256" key="16">
    <source>
        <dbReference type="ARBA" id="ARBA00048763"/>
    </source>
</evidence>
<evidence type="ECO:0000256" key="18">
    <source>
        <dbReference type="ARBA" id="ARBA00049790"/>
    </source>
</evidence>
<proteinExistence type="inferred from homology"/>
<comment type="catalytic activity">
    <reaction evidence="16">
        <text>a 5'-end (N(2),N(7)-dimethyl 5'-triphosphoguanosine)-ribonucleoside in snRNA + S-adenosyl-L-methionine = a 5'-end (N(2),N(2),N(7)-trimethyl 5'-triphosphoguanosine)-ribonucleoside in snRNA + S-adenosyl-L-homocysteine + H(+)</text>
        <dbReference type="Rhea" id="RHEA:78479"/>
        <dbReference type="Rhea" id="RHEA-COMP:19087"/>
        <dbReference type="Rhea" id="RHEA-COMP:19089"/>
        <dbReference type="ChEBI" id="CHEBI:15378"/>
        <dbReference type="ChEBI" id="CHEBI:57856"/>
        <dbReference type="ChEBI" id="CHEBI:59789"/>
        <dbReference type="ChEBI" id="CHEBI:167623"/>
        <dbReference type="ChEBI" id="CHEBI:172880"/>
    </reaction>
    <physiologicalReaction direction="left-to-right" evidence="16">
        <dbReference type="Rhea" id="RHEA:78480"/>
    </physiologicalReaction>
</comment>
<keyword evidence="11" id="KW-0804">Transcription</keyword>
<evidence type="ECO:0000256" key="12">
    <source>
        <dbReference type="ARBA" id="ARBA00023242"/>
    </source>
</evidence>
<dbReference type="GO" id="GO:0005737">
    <property type="term" value="C:cytoplasm"/>
    <property type="evidence" value="ECO:0007669"/>
    <property type="project" value="UniProtKB-SubCell"/>
</dbReference>
<dbReference type="GO" id="GO:0015030">
    <property type="term" value="C:Cajal body"/>
    <property type="evidence" value="ECO:0007669"/>
    <property type="project" value="UniProtKB-SubCell"/>
</dbReference>
<keyword evidence="6" id="KW-0597">Phosphoprotein</keyword>
<evidence type="ECO:0000256" key="8">
    <source>
        <dbReference type="ARBA" id="ARBA00022679"/>
    </source>
</evidence>
<comment type="catalytic activity">
    <reaction evidence="15">
        <text>a 5'-end (N(7)-methyl 5'-triphosphoguanosine)-ribonucleoside in snoRNA + S-adenosyl-L-methionine = a 5'-end (N(2),N(7)-dimethyl 5'-triphosphoguanosine)-ribonucleoside in snoRNA + S-adenosyl-L-homocysteine + H(+)</text>
        <dbReference type="Rhea" id="RHEA:78475"/>
        <dbReference type="Rhea" id="RHEA-COMP:19086"/>
        <dbReference type="Rhea" id="RHEA-COMP:19088"/>
        <dbReference type="ChEBI" id="CHEBI:15378"/>
        <dbReference type="ChEBI" id="CHEBI:57856"/>
        <dbReference type="ChEBI" id="CHEBI:59789"/>
        <dbReference type="ChEBI" id="CHEBI:156461"/>
        <dbReference type="ChEBI" id="CHEBI:172880"/>
    </reaction>
    <physiologicalReaction direction="left-to-right" evidence="15">
        <dbReference type="Rhea" id="RHEA:78476"/>
    </physiologicalReaction>
</comment>
<evidence type="ECO:0000256" key="7">
    <source>
        <dbReference type="ARBA" id="ARBA00022603"/>
    </source>
</evidence>
<dbReference type="EMBL" id="JAZGQO010000002">
    <property type="protein sequence ID" value="KAK6190379.1"/>
    <property type="molecule type" value="Genomic_DNA"/>
</dbReference>
<accession>A0AAN8KBW3</accession>
<evidence type="ECO:0000256" key="10">
    <source>
        <dbReference type="ARBA" id="ARBA00023015"/>
    </source>
</evidence>
<comment type="subcellular location">
    <subcellularLocation>
        <location evidence="2">Cytoplasm</location>
    </subcellularLocation>
    <subcellularLocation>
        <location evidence="1">Nucleus</location>
        <location evidence="1">Cajal body</location>
    </subcellularLocation>
    <subcellularLocation>
        <location evidence="3">Nucleus</location>
        <location evidence="3">Nucleolus</location>
    </subcellularLocation>
</comment>
<dbReference type="GO" id="GO:0071164">
    <property type="term" value="F:RNA cap trimethylguanosine synthase activity"/>
    <property type="evidence" value="ECO:0007669"/>
    <property type="project" value="TreeGrafter"/>
</dbReference>
<keyword evidence="5" id="KW-0963">Cytoplasm</keyword>
<keyword evidence="7" id="KW-0489">Methyltransferase</keyword>
<organism evidence="23 24">
    <name type="scientific">Patella caerulea</name>
    <name type="common">Rayed Mediterranean limpet</name>
    <dbReference type="NCBI Taxonomy" id="87958"/>
    <lineage>
        <taxon>Eukaryota</taxon>
        <taxon>Metazoa</taxon>
        <taxon>Spiralia</taxon>
        <taxon>Lophotrochozoa</taxon>
        <taxon>Mollusca</taxon>
        <taxon>Gastropoda</taxon>
        <taxon>Patellogastropoda</taxon>
        <taxon>Patelloidea</taxon>
        <taxon>Patellidae</taxon>
        <taxon>Patella</taxon>
    </lineage>
</organism>
<evidence type="ECO:0000256" key="22">
    <source>
        <dbReference type="ARBA" id="ARBA00081504"/>
    </source>
</evidence>
<dbReference type="GO" id="GO:0005730">
    <property type="term" value="C:nucleolus"/>
    <property type="evidence" value="ECO:0007669"/>
    <property type="project" value="UniProtKB-SubCell"/>
</dbReference>
<dbReference type="InterPro" id="IPR019012">
    <property type="entry name" value="RNA_cap_Gua-N2-MeTrfase"/>
</dbReference>
<keyword evidence="24" id="KW-1185">Reference proteome</keyword>
<dbReference type="AlphaFoldDB" id="A0AAN8KBW3"/>
<evidence type="ECO:0000256" key="21">
    <source>
        <dbReference type="ARBA" id="ARBA00079339"/>
    </source>
</evidence>
<evidence type="ECO:0000256" key="13">
    <source>
        <dbReference type="ARBA" id="ARBA00025783"/>
    </source>
</evidence>
<evidence type="ECO:0000256" key="3">
    <source>
        <dbReference type="ARBA" id="ARBA00004604"/>
    </source>
</evidence>
<dbReference type="SUPFAM" id="SSF53335">
    <property type="entry name" value="S-adenosyl-L-methionine-dependent methyltransferases"/>
    <property type="match status" value="1"/>
</dbReference>